<gene>
    <name evidence="1" type="ORF">FHR24_000087</name>
</gene>
<evidence type="ECO:0008006" key="3">
    <source>
        <dbReference type="Google" id="ProtNLM"/>
    </source>
</evidence>
<proteinExistence type="predicted"/>
<dbReference type="Gene3D" id="3.40.630.30">
    <property type="match status" value="1"/>
</dbReference>
<comment type="caution">
    <text evidence="1">The sequence shown here is derived from an EMBL/GenBank/DDBJ whole genome shotgun (WGS) entry which is preliminary data.</text>
</comment>
<name>A0ABX0U451_9FLAO</name>
<keyword evidence="2" id="KW-1185">Reference proteome</keyword>
<dbReference type="Proteomes" id="UP000745859">
    <property type="component" value="Unassembled WGS sequence"/>
</dbReference>
<protein>
    <recommendedName>
        <fullName evidence="3">Acetyltransferase (GNAT) domain-containing protein</fullName>
    </recommendedName>
</protein>
<dbReference type="InterPro" id="IPR016181">
    <property type="entry name" value="Acyl_CoA_acyltransferase"/>
</dbReference>
<dbReference type="EMBL" id="JAASQL010000001">
    <property type="protein sequence ID" value="NIJ43648.1"/>
    <property type="molecule type" value="Genomic_DNA"/>
</dbReference>
<dbReference type="SUPFAM" id="SSF55729">
    <property type="entry name" value="Acyl-CoA N-acyltransferases (Nat)"/>
    <property type="match status" value="1"/>
</dbReference>
<dbReference type="RefSeq" id="WP_167182261.1">
    <property type="nucleotide sequence ID" value="NZ_JAASQL010000001.1"/>
</dbReference>
<accession>A0ABX0U451</accession>
<evidence type="ECO:0000313" key="1">
    <source>
        <dbReference type="EMBL" id="NIJ43648.1"/>
    </source>
</evidence>
<organism evidence="1 2">
    <name type="scientific">Wenyingzhuangia heitensis</name>
    <dbReference type="NCBI Taxonomy" id="1487859"/>
    <lineage>
        <taxon>Bacteria</taxon>
        <taxon>Pseudomonadati</taxon>
        <taxon>Bacteroidota</taxon>
        <taxon>Flavobacteriia</taxon>
        <taxon>Flavobacteriales</taxon>
        <taxon>Flavobacteriaceae</taxon>
        <taxon>Wenyingzhuangia</taxon>
    </lineage>
</organism>
<reference evidence="1 2" key="1">
    <citation type="submission" date="2020-03" db="EMBL/GenBank/DDBJ databases">
        <title>Genomic Encyclopedia of Type Strains, Phase IV (KMG-IV): sequencing the most valuable type-strain genomes for metagenomic binning, comparative biology and taxonomic classification.</title>
        <authorList>
            <person name="Goeker M."/>
        </authorList>
    </citation>
    <scope>NUCLEOTIDE SEQUENCE [LARGE SCALE GENOMIC DNA]</scope>
    <source>
        <strain evidence="1 2">DSM 101599</strain>
    </source>
</reference>
<evidence type="ECO:0000313" key="2">
    <source>
        <dbReference type="Proteomes" id="UP000745859"/>
    </source>
</evidence>
<sequence length="297" mass="34861">MITYVTRKNIDIIKYDACIQNSINSRVYALSYYLDIVADNWDALILDNYKAVMPLPWRSKYFIKYIYPPCWTQQLGVFSTNKLDISLIDNFIKAIPKKFLKTTIQFHSNNYSDLFLKKDNYILDLNHSYEELHKNYRKDRKDRLKKFNKSECTLEKNISAKKITTLFKENYTNELNINLQDYRRLEQLATTKKLTPITLGVFDKERQLISGSLFFKDANRIYYVFSANNKKGNKVQGNTAVLNHIIQTYANTNYTLDFEGSMHPGIASFFKSFGSKMEAYYLLTKLPIDSFLSSLKK</sequence>